<dbReference type="Gene3D" id="3.80.10.10">
    <property type="entry name" value="Ribonuclease Inhibitor"/>
    <property type="match status" value="3"/>
</dbReference>
<dbReference type="InterPro" id="IPR002182">
    <property type="entry name" value="NB-ARC"/>
</dbReference>
<evidence type="ECO:0000256" key="3">
    <source>
        <dbReference type="SAM" id="MobiDB-lite"/>
    </source>
</evidence>
<proteinExistence type="inferred from homology"/>
<sequence length="1082" mass="122380">MASRAEMPETACREILKSFEDDNVSRVMLVGEAGMGKTWMARKIFQEDHAKAGSCYIALWLSLNKDFDEVSLYENIASQLSIFLDKEESEEDDSDEDDSEDDEDQLNRDLMSLKDKIHLKLSEIKLMGEGRKYLLLVLDDEGSVTSEKKVMKDLHLVDFLAPYRPLKILLTRRKGEEDAIYKMKPHATADELHAYSDGKIQSHTLESQILRDTFAGYYLEDLFETLIKYDLLESLGNADYQGFIHRIVEMSMGLPAAVVVIAKSLNYIALRGMRPFALSLKQDEVLKLAVLSSFPSVSDPTIERATSSHNPILHLVYELLKTDDTVKSSIVDCFWHSLNFFEHCGSVYYWELIAHWILEGYFDPVRSVTKAYMDAHAILMELINRGILKIQEDNVVMPEMAMKNLIDLRCRGILARSRISLAKVCGSDMKKGLGKINQGDDIIEAVRPTRKGKIITTVLVSGNRLRRETPEIFFGTLKDLEILGLFKPTLDHFVPSLLTLVKLRVLVIRDCDRLKDIEDLKSLEGLRVLEVSGASSLKKISDEFFKALSKLQSLHLSELQITSSPSSISELTELHCLIIKDCPLLEDLPDIQELVKLEVVDISGARGLQTCFDNRNFYHLTQLQLLDFSESQIERLPMFQDFLVPARLHSLARLLLHNCKKLRKLPNLKPLSGLQILDLSGSSSLVKILEVCFEDKKELRILNLSGTNLCQLPSTIEELPNLSELLLRDCTNLEALPNIAKLRNLEIFEVHGCTKLHKIDGSFEDMSYLREIDLSGTKVMKPPELPKESKLYCTKRITLKDKRPFKGKDWSQVVKNMQSGISENSSSSDAVVESQEISEKESGEIQSHEPGSSDFPVSMEDFGQFPIYRAVYQKSIPFVDSESHPIILEIHGSNSHDLEKETLAKAEFVSFVDCSSTRLTSVFNEMKSVKGCWLRMCKDIEYIFAGVEEERVGSLEVLSITNLRLLKSLSIGGSFKNLKRLSIDCCPNIKTLFVEASQLPSNLEVLHIKFCENLEKVSIEGEVSTLTTLCLHELHALSAVQANLPNLEKFDKWNCPNLPAEKENLRGLDRETVELTDASPQD</sequence>
<feature type="domain" description="NB-ARC" evidence="4">
    <location>
        <begin position="14"/>
        <end position="173"/>
    </location>
</feature>
<dbReference type="PANTHER" id="PTHR33463">
    <property type="entry name" value="NB-ARC DOMAIN-CONTAINING PROTEIN-RELATED"/>
    <property type="match status" value="1"/>
</dbReference>
<dbReference type="EMBL" id="GL348720">
    <property type="protein sequence ID" value="EFH41504.1"/>
    <property type="molecule type" value="Genomic_DNA"/>
</dbReference>
<evidence type="ECO:0000256" key="2">
    <source>
        <dbReference type="ARBA" id="ARBA00022821"/>
    </source>
</evidence>
<dbReference type="Gene3D" id="3.40.50.300">
    <property type="entry name" value="P-loop containing nucleotide triphosphate hydrolases"/>
    <property type="match status" value="1"/>
</dbReference>
<gene>
    <name evidence="5" type="ORF">ARALYDRAFT_683492</name>
</gene>
<feature type="region of interest" description="Disordered" evidence="3">
    <location>
        <begin position="818"/>
        <end position="855"/>
    </location>
</feature>
<dbReference type="InterPro" id="IPR032675">
    <property type="entry name" value="LRR_dom_sf"/>
</dbReference>
<evidence type="ECO:0000259" key="4">
    <source>
        <dbReference type="Pfam" id="PF00931"/>
    </source>
</evidence>
<dbReference type="PANTHER" id="PTHR33463:SF203">
    <property type="entry name" value="AAA+ ATPASE DOMAIN-CONTAINING PROTEIN"/>
    <property type="match status" value="1"/>
</dbReference>
<feature type="compositionally biased region" description="Acidic residues" evidence="3">
    <location>
        <begin position="87"/>
        <end position="104"/>
    </location>
</feature>
<dbReference type="PRINTS" id="PR00364">
    <property type="entry name" value="DISEASERSIST"/>
</dbReference>
<dbReference type="Gramene" id="Al_scaffold_0008_312">
    <property type="protein sequence ID" value="Al_scaffold_0008_312"/>
    <property type="gene ID" value="Al_scaffold_0008_312"/>
</dbReference>
<feature type="compositionally biased region" description="Basic and acidic residues" evidence="3">
    <location>
        <begin position="837"/>
        <end position="847"/>
    </location>
</feature>
<dbReference type="SUPFAM" id="SSF52540">
    <property type="entry name" value="P-loop containing nucleoside triphosphate hydrolases"/>
    <property type="match status" value="1"/>
</dbReference>
<dbReference type="GO" id="GO:0043531">
    <property type="term" value="F:ADP binding"/>
    <property type="evidence" value="ECO:0007669"/>
    <property type="project" value="InterPro"/>
</dbReference>
<dbReference type="InterPro" id="IPR027417">
    <property type="entry name" value="P-loop_NTPase"/>
</dbReference>
<name>D7MU24_ARALL</name>
<evidence type="ECO:0000313" key="6">
    <source>
        <dbReference type="Proteomes" id="UP000008694"/>
    </source>
</evidence>
<dbReference type="KEGG" id="aly:9301319"/>
<accession>D7MU24</accession>
<feature type="region of interest" description="Disordered" evidence="3">
    <location>
        <begin position="86"/>
        <end position="106"/>
    </location>
</feature>
<organism evidence="6">
    <name type="scientific">Arabidopsis lyrata subsp. lyrata</name>
    <name type="common">Lyre-leaved rock-cress</name>
    <dbReference type="NCBI Taxonomy" id="81972"/>
    <lineage>
        <taxon>Eukaryota</taxon>
        <taxon>Viridiplantae</taxon>
        <taxon>Streptophyta</taxon>
        <taxon>Embryophyta</taxon>
        <taxon>Tracheophyta</taxon>
        <taxon>Spermatophyta</taxon>
        <taxon>Magnoliopsida</taxon>
        <taxon>eudicotyledons</taxon>
        <taxon>Gunneridae</taxon>
        <taxon>Pentapetalae</taxon>
        <taxon>rosids</taxon>
        <taxon>malvids</taxon>
        <taxon>Brassicales</taxon>
        <taxon>Brassicaceae</taxon>
        <taxon>Camelineae</taxon>
        <taxon>Arabidopsis</taxon>
    </lineage>
</organism>
<dbReference type="OrthoDB" id="839379at2759"/>
<feature type="compositionally biased region" description="Polar residues" evidence="3">
    <location>
        <begin position="818"/>
        <end position="829"/>
    </location>
</feature>
<protein>
    <submittedName>
        <fullName evidence="5">Predicted protein</fullName>
    </submittedName>
</protein>
<dbReference type="Proteomes" id="UP000008694">
    <property type="component" value="Unassembled WGS sequence"/>
</dbReference>
<dbReference type="InterPro" id="IPR050905">
    <property type="entry name" value="Plant_NBS-LRR"/>
</dbReference>
<dbReference type="HOGENOM" id="CLU_004092_0_0_1"/>
<keyword evidence="2" id="KW-0611">Plant defense</keyword>
<evidence type="ECO:0000256" key="1">
    <source>
        <dbReference type="ARBA" id="ARBA00008894"/>
    </source>
</evidence>
<keyword evidence="6" id="KW-1185">Reference proteome</keyword>
<dbReference type="eggNOG" id="ENOG502RAVK">
    <property type="taxonomic scope" value="Eukaryota"/>
</dbReference>
<comment type="similarity">
    <text evidence="1">Belongs to the disease resistance NB-LRR family.</text>
</comment>
<dbReference type="AlphaFoldDB" id="D7MU24"/>
<dbReference type="Pfam" id="PF00931">
    <property type="entry name" value="NB-ARC"/>
    <property type="match status" value="1"/>
</dbReference>
<dbReference type="SUPFAM" id="SSF52058">
    <property type="entry name" value="L domain-like"/>
    <property type="match status" value="2"/>
</dbReference>
<reference evidence="6" key="1">
    <citation type="journal article" date="2011" name="Nat. Genet.">
        <title>The Arabidopsis lyrata genome sequence and the basis of rapid genome size change.</title>
        <authorList>
            <person name="Hu T.T."/>
            <person name="Pattyn P."/>
            <person name="Bakker E.G."/>
            <person name="Cao J."/>
            <person name="Cheng J.-F."/>
            <person name="Clark R.M."/>
            <person name="Fahlgren N."/>
            <person name="Fawcett J.A."/>
            <person name="Grimwood J."/>
            <person name="Gundlach H."/>
            <person name="Haberer G."/>
            <person name="Hollister J.D."/>
            <person name="Ossowski S."/>
            <person name="Ottilar R.P."/>
            <person name="Salamov A.A."/>
            <person name="Schneeberger K."/>
            <person name="Spannagl M."/>
            <person name="Wang X."/>
            <person name="Yang L."/>
            <person name="Nasrallah M.E."/>
            <person name="Bergelson J."/>
            <person name="Carrington J.C."/>
            <person name="Gaut B.S."/>
            <person name="Schmutz J."/>
            <person name="Mayer K.F.X."/>
            <person name="Van de Peer Y."/>
            <person name="Grigoriev I.V."/>
            <person name="Nordborg M."/>
            <person name="Weigel D."/>
            <person name="Guo Y.-L."/>
        </authorList>
    </citation>
    <scope>NUCLEOTIDE SEQUENCE [LARGE SCALE GENOMIC DNA]</scope>
    <source>
        <strain evidence="6">cv. MN47</strain>
    </source>
</reference>
<evidence type="ECO:0000313" key="5">
    <source>
        <dbReference type="EMBL" id="EFH41504.1"/>
    </source>
</evidence>